<keyword evidence="2" id="KW-1185">Reference proteome</keyword>
<dbReference type="Proteomes" id="UP001182556">
    <property type="component" value="Unassembled WGS sequence"/>
</dbReference>
<accession>A0AAD9FQ73</accession>
<protein>
    <submittedName>
        <fullName evidence="1">Uncharacterized protein</fullName>
    </submittedName>
</protein>
<dbReference type="AlphaFoldDB" id="A0AAD9FQ73"/>
<evidence type="ECO:0000313" key="2">
    <source>
        <dbReference type="Proteomes" id="UP001182556"/>
    </source>
</evidence>
<reference evidence="1" key="1">
    <citation type="submission" date="2023-02" db="EMBL/GenBank/DDBJ databases">
        <title>Identification and recombinant expression of a fungal hydrolase from Papiliotrema laurentii that hydrolyzes apple cutin and clears colloidal polyester polyurethane.</title>
        <authorList>
            <consortium name="DOE Joint Genome Institute"/>
            <person name="Roman V.A."/>
            <person name="Bojanowski C."/>
            <person name="Crable B.R."/>
            <person name="Wagner D.N."/>
            <person name="Hung C.S."/>
            <person name="Nadeau L.J."/>
            <person name="Schratz L."/>
            <person name="Haridas S."/>
            <person name="Pangilinan J."/>
            <person name="Lipzen A."/>
            <person name="Na H."/>
            <person name="Yan M."/>
            <person name="Ng V."/>
            <person name="Grigoriev I.V."/>
            <person name="Spatafora J.W."/>
            <person name="Barlow D."/>
            <person name="Biffinger J."/>
            <person name="Kelley-Loughnane N."/>
            <person name="Varaljay V.A."/>
            <person name="Crookes-Goodson W.J."/>
        </authorList>
    </citation>
    <scope>NUCLEOTIDE SEQUENCE</scope>
    <source>
        <strain evidence="1">5307AH</strain>
    </source>
</reference>
<organism evidence="1 2">
    <name type="scientific">Papiliotrema laurentii</name>
    <name type="common">Cryptococcus laurentii</name>
    <dbReference type="NCBI Taxonomy" id="5418"/>
    <lineage>
        <taxon>Eukaryota</taxon>
        <taxon>Fungi</taxon>
        <taxon>Dikarya</taxon>
        <taxon>Basidiomycota</taxon>
        <taxon>Agaricomycotina</taxon>
        <taxon>Tremellomycetes</taxon>
        <taxon>Tremellales</taxon>
        <taxon>Rhynchogastremaceae</taxon>
        <taxon>Papiliotrema</taxon>
    </lineage>
</organism>
<proteinExistence type="predicted"/>
<name>A0AAD9FQ73_PAPLA</name>
<dbReference type="EMBL" id="JAODAN010000010">
    <property type="protein sequence ID" value="KAK1921852.1"/>
    <property type="molecule type" value="Genomic_DNA"/>
</dbReference>
<gene>
    <name evidence="1" type="ORF">DB88DRAFT_518003</name>
</gene>
<comment type="caution">
    <text evidence="1">The sequence shown here is derived from an EMBL/GenBank/DDBJ whole genome shotgun (WGS) entry which is preliminary data.</text>
</comment>
<evidence type="ECO:0000313" key="1">
    <source>
        <dbReference type="EMBL" id="KAK1921852.1"/>
    </source>
</evidence>
<sequence length="191" mass="20763">MRHSIAPTAPHRLKCVMTGLLLFPRYAEICRSQVDSLSECHDNRIKGGGGYMSCGGQLAELEKDLSTARSGRTIRPFRASGRLGEGFWQPPSVYDPSLSSSFALPLDPQWGVFRVDAVQRSEGECRAMAGANACINYFQNGLNGKLGDGDSCVSVGHVVVLIRVDASSLSLFCEDTGVKNWNDPKILLRQA</sequence>